<dbReference type="EMBL" id="RHLK01000001">
    <property type="protein sequence ID" value="MVO98236.1"/>
    <property type="molecule type" value="Genomic_DNA"/>
</dbReference>
<evidence type="ECO:0000313" key="3">
    <source>
        <dbReference type="Proteomes" id="UP000490800"/>
    </source>
</evidence>
<feature type="transmembrane region" description="Helical" evidence="1">
    <location>
        <begin position="148"/>
        <end position="171"/>
    </location>
</feature>
<feature type="transmembrane region" description="Helical" evidence="1">
    <location>
        <begin position="12"/>
        <end position="32"/>
    </location>
</feature>
<keyword evidence="3" id="KW-1185">Reference proteome</keyword>
<comment type="caution">
    <text evidence="2">The sequence shown here is derived from an EMBL/GenBank/DDBJ whole genome shotgun (WGS) entry which is preliminary data.</text>
</comment>
<sequence>MLNHLLYKEFIALKSSLWMGLLFLAVFSAAFIPKLSSSIHLVGIYTAFALINHGTMIDIKNNNHKFLVTLPITRKHIVQAKYITAIMYTLFAVLASYGIHWLVKLTFVKLNKPDYTIMDILVPACIVLMITCVYLPLFYALSKKGTSIINGVFFILLLGLAQPVAVFMNMINGKSFGSDPALYLILFGILLLCVASYYITINLFTRKDL</sequence>
<dbReference type="InterPro" id="IPR025699">
    <property type="entry name" value="ABC2_memb-like"/>
</dbReference>
<dbReference type="PANTHER" id="PTHR41309:SF2">
    <property type="entry name" value="MEMBRANE PROTEIN"/>
    <property type="match status" value="1"/>
</dbReference>
<dbReference type="RefSeq" id="WP_157332257.1">
    <property type="nucleotide sequence ID" value="NZ_RHLK01000001.1"/>
</dbReference>
<proteinExistence type="predicted"/>
<protein>
    <submittedName>
        <fullName evidence="2">ABC-2 transporter permease</fullName>
    </submittedName>
</protein>
<dbReference type="PANTHER" id="PTHR41309">
    <property type="entry name" value="MEMBRANE PROTEIN-RELATED"/>
    <property type="match status" value="1"/>
</dbReference>
<feature type="transmembrane region" description="Helical" evidence="1">
    <location>
        <begin position="80"/>
        <end position="100"/>
    </location>
</feature>
<keyword evidence="1" id="KW-1133">Transmembrane helix</keyword>
<feature type="transmembrane region" description="Helical" evidence="1">
    <location>
        <begin position="120"/>
        <end position="141"/>
    </location>
</feature>
<gene>
    <name evidence="2" type="ORF">EDM21_01560</name>
</gene>
<dbReference type="Pfam" id="PF13346">
    <property type="entry name" value="ABC2_membrane_5"/>
    <property type="match status" value="1"/>
</dbReference>
<evidence type="ECO:0000256" key="1">
    <source>
        <dbReference type="SAM" id="Phobius"/>
    </source>
</evidence>
<keyword evidence="1" id="KW-0472">Membrane</keyword>
<dbReference type="Proteomes" id="UP000490800">
    <property type="component" value="Unassembled WGS sequence"/>
</dbReference>
<name>A0A7X3JXQ2_9BACL</name>
<accession>A0A7X3JXQ2</accession>
<dbReference type="AlphaFoldDB" id="A0A7X3JXQ2"/>
<reference evidence="2 3" key="1">
    <citation type="journal article" date="2019" name="Microorganisms">
        <title>Paenibacillus lutrae sp. nov., A Chitinolytic Species Isolated from A River Otter in Castril Natural Park, Granada, Spain.</title>
        <authorList>
            <person name="Rodriguez M."/>
            <person name="Reina J.C."/>
            <person name="Bejar V."/>
            <person name="Llamas I."/>
        </authorList>
    </citation>
    <scope>NUCLEOTIDE SEQUENCE [LARGE SCALE GENOMIC DNA]</scope>
    <source>
        <strain evidence="2 3">N10</strain>
    </source>
</reference>
<feature type="transmembrane region" description="Helical" evidence="1">
    <location>
        <begin position="183"/>
        <end position="204"/>
    </location>
</feature>
<organism evidence="2 3">
    <name type="scientific">Paenibacillus lutrae</name>
    <dbReference type="NCBI Taxonomy" id="2078573"/>
    <lineage>
        <taxon>Bacteria</taxon>
        <taxon>Bacillati</taxon>
        <taxon>Bacillota</taxon>
        <taxon>Bacilli</taxon>
        <taxon>Bacillales</taxon>
        <taxon>Paenibacillaceae</taxon>
        <taxon>Paenibacillus</taxon>
    </lineage>
</organism>
<keyword evidence="1" id="KW-0812">Transmembrane</keyword>
<dbReference type="OrthoDB" id="2660383at2"/>
<evidence type="ECO:0000313" key="2">
    <source>
        <dbReference type="EMBL" id="MVO98236.1"/>
    </source>
</evidence>